<dbReference type="InterPro" id="IPR057670">
    <property type="entry name" value="SH3_retrovirus"/>
</dbReference>
<dbReference type="Proteomes" id="UP001289374">
    <property type="component" value="Unassembled WGS sequence"/>
</dbReference>
<dbReference type="AlphaFoldDB" id="A0AAE1W8J8"/>
<evidence type="ECO:0000313" key="4">
    <source>
        <dbReference type="Proteomes" id="UP001289374"/>
    </source>
</evidence>
<evidence type="ECO:0000259" key="1">
    <source>
        <dbReference type="Pfam" id="PF07727"/>
    </source>
</evidence>
<dbReference type="InterPro" id="IPR043502">
    <property type="entry name" value="DNA/RNA_pol_sf"/>
</dbReference>
<dbReference type="PANTHER" id="PTHR43383:SF2">
    <property type="entry name" value="AMIDOHYDROLASE 2 FAMILY PROTEIN"/>
    <property type="match status" value="1"/>
</dbReference>
<reference evidence="3" key="2">
    <citation type="journal article" date="2024" name="Plant">
        <title>Genomic evolution and insights into agronomic trait innovations of Sesamum species.</title>
        <authorList>
            <person name="Miao H."/>
            <person name="Wang L."/>
            <person name="Qu L."/>
            <person name="Liu H."/>
            <person name="Sun Y."/>
            <person name="Le M."/>
            <person name="Wang Q."/>
            <person name="Wei S."/>
            <person name="Zheng Y."/>
            <person name="Lin W."/>
            <person name="Duan Y."/>
            <person name="Cao H."/>
            <person name="Xiong S."/>
            <person name="Wang X."/>
            <person name="Wei L."/>
            <person name="Li C."/>
            <person name="Ma Q."/>
            <person name="Ju M."/>
            <person name="Zhao R."/>
            <person name="Li G."/>
            <person name="Mu C."/>
            <person name="Tian Q."/>
            <person name="Mei H."/>
            <person name="Zhang T."/>
            <person name="Gao T."/>
            <person name="Zhang H."/>
        </authorList>
    </citation>
    <scope>NUCLEOTIDE SEQUENCE</scope>
    <source>
        <strain evidence="3">K16</strain>
    </source>
</reference>
<feature type="domain" description="Retroviral polymerase SH3-like" evidence="2">
    <location>
        <begin position="169"/>
        <end position="230"/>
    </location>
</feature>
<protein>
    <submittedName>
        <fullName evidence="3">Retrovirus-related Pol polyprotein from transposon TNT 1-94</fullName>
    </submittedName>
</protein>
<dbReference type="InterPro" id="IPR013103">
    <property type="entry name" value="RVT_2"/>
</dbReference>
<dbReference type="Pfam" id="PF07727">
    <property type="entry name" value="RVT_2"/>
    <property type="match status" value="1"/>
</dbReference>
<organism evidence="3 4">
    <name type="scientific">Sesamum angolense</name>
    <dbReference type="NCBI Taxonomy" id="2727404"/>
    <lineage>
        <taxon>Eukaryota</taxon>
        <taxon>Viridiplantae</taxon>
        <taxon>Streptophyta</taxon>
        <taxon>Embryophyta</taxon>
        <taxon>Tracheophyta</taxon>
        <taxon>Spermatophyta</taxon>
        <taxon>Magnoliopsida</taxon>
        <taxon>eudicotyledons</taxon>
        <taxon>Gunneridae</taxon>
        <taxon>Pentapetalae</taxon>
        <taxon>asterids</taxon>
        <taxon>lamiids</taxon>
        <taxon>Lamiales</taxon>
        <taxon>Pedaliaceae</taxon>
        <taxon>Sesamum</taxon>
    </lineage>
</organism>
<sequence>MVNQNRSLLSTNQSESVTLSHEEYEQLLHHPIANSATPATSSCLDAFVASHDESWMLDSCATTHLTVTFFPSYCVFQDLQIRRTIGGGHERGGLYFLDTSPPVDACALFASVSPLQLDCRLGHPSLPTLKKVLPIESAGLECESCELGKNHRASFPPRVDKPSRVFGYVCFVHLHSPNLDKLSPHSVKCIFLGFSRAQKGYRCYDPQSHRSFTSTNVTFFESTPFYSPNSSPAIPPTSVPLPVPTLSIPPHTEPHTLPLQVYSHCNRSTTTTLTASLGLPPTESPGNPSATSANDLPIALCKGKRPCTAHPLAHSLSYQYLSPNYRVFSVSLSSVSIPNTYCEALRHPSWRLAMDNEMSALILKGTWKHVEVPHNADVVACRWVFTLKFLVDGTLERYKAHLVAKGFTQTYGLDYFEIFSPVAHLNSIRVLFSFTVNLNLLMYKMDIKNAFLYGDLNETIYMEQPPGYVAQGEKQRTVCKLKKAIYGLKQSPRAWFDKFSRIIGEFDSSHCQADHSVFVQTTRLGMIVLAVYFDDILITSSDIVGIEEAKTYLRKHFITKDLGRPRAYSDADYAGRKMIVYFWIDPMLLELVNLA</sequence>
<evidence type="ECO:0000259" key="2">
    <source>
        <dbReference type="Pfam" id="PF25597"/>
    </source>
</evidence>
<proteinExistence type="predicted"/>
<dbReference type="SUPFAM" id="SSF56672">
    <property type="entry name" value="DNA/RNA polymerases"/>
    <property type="match status" value="1"/>
</dbReference>
<accession>A0AAE1W8J8</accession>
<dbReference type="EMBL" id="JACGWL010000014">
    <property type="protein sequence ID" value="KAK4388589.1"/>
    <property type="molecule type" value="Genomic_DNA"/>
</dbReference>
<evidence type="ECO:0000313" key="3">
    <source>
        <dbReference type="EMBL" id="KAK4388589.1"/>
    </source>
</evidence>
<dbReference type="PANTHER" id="PTHR43383">
    <property type="entry name" value="NODULIN 6"/>
    <property type="match status" value="1"/>
</dbReference>
<comment type="caution">
    <text evidence="3">The sequence shown here is derived from an EMBL/GenBank/DDBJ whole genome shotgun (WGS) entry which is preliminary data.</text>
</comment>
<keyword evidence="4" id="KW-1185">Reference proteome</keyword>
<dbReference type="Pfam" id="PF25597">
    <property type="entry name" value="SH3_retrovirus"/>
    <property type="match status" value="1"/>
</dbReference>
<reference evidence="3" key="1">
    <citation type="submission" date="2020-06" db="EMBL/GenBank/DDBJ databases">
        <authorList>
            <person name="Li T."/>
            <person name="Hu X."/>
            <person name="Zhang T."/>
            <person name="Song X."/>
            <person name="Zhang H."/>
            <person name="Dai N."/>
            <person name="Sheng W."/>
            <person name="Hou X."/>
            <person name="Wei L."/>
        </authorList>
    </citation>
    <scope>NUCLEOTIDE SEQUENCE</scope>
    <source>
        <strain evidence="3">K16</strain>
        <tissue evidence="3">Leaf</tissue>
    </source>
</reference>
<feature type="domain" description="Reverse transcriptase Ty1/copia-type" evidence="1">
    <location>
        <begin position="366"/>
        <end position="568"/>
    </location>
</feature>
<name>A0AAE1W8J8_9LAMI</name>
<gene>
    <name evidence="3" type="ORF">Sango_2465500</name>
</gene>